<organism evidence="3 4">
    <name type="scientific">Acanthosepion pharaonis</name>
    <name type="common">Pharaoh cuttlefish</name>
    <name type="synonym">Sepia pharaonis</name>
    <dbReference type="NCBI Taxonomy" id="158019"/>
    <lineage>
        <taxon>Eukaryota</taxon>
        <taxon>Metazoa</taxon>
        <taxon>Spiralia</taxon>
        <taxon>Lophotrochozoa</taxon>
        <taxon>Mollusca</taxon>
        <taxon>Cephalopoda</taxon>
        <taxon>Coleoidea</taxon>
        <taxon>Decapodiformes</taxon>
        <taxon>Sepiida</taxon>
        <taxon>Sepiina</taxon>
        <taxon>Sepiidae</taxon>
        <taxon>Acanthosepion</taxon>
    </lineage>
</organism>
<feature type="compositionally biased region" description="Basic and acidic residues" evidence="2">
    <location>
        <begin position="74"/>
        <end position="102"/>
    </location>
</feature>
<feature type="compositionally biased region" description="Basic and acidic residues" evidence="2">
    <location>
        <begin position="32"/>
        <end position="61"/>
    </location>
</feature>
<keyword evidence="4" id="KW-1185">Reference proteome</keyword>
<dbReference type="AlphaFoldDB" id="A0A812BV57"/>
<dbReference type="InterPro" id="IPR042505">
    <property type="entry name" value="DYNC2I1"/>
</dbReference>
<dbReference type="PANTHER" id="PTHR16022">
    <property type="entry name" value="WD REPEAT DOMAIN 60"/>
    <property type="match status" value="1"/>
</dbReference>
<dbReference type="GO" id="GO:0045503">
    <property type="term" value="F:dynein light chain binding"/>
    <property type="evidence" value="ECO:0007669"/>
    <property type="project" value="InterPro"/>
</dbReference>
<keyword evidence="1" id="KW-0853">WD repeat</keyword>
<dbReference type="InterPro" id="IPR015943">
    <property type="entry name" value="WD40/YVTN_repeat-like_dom_sf"/>
</dbReference>
<dbReference type="InterPro" id="IPR001680">
    <property type="entry name" value="WD40_rpt"/>
</dbReference>
<protein>
    <submittedName>
        <fullName evidence="3">WDR60</fullName>
    </submittedName>
</protein>
<dbReference type="EMBL" id="CAHIKZ030000924">
    <property type="protein sequence ID" value="CAE1245295.1"/>
    <property type="molecule type" value="Genomic_DNA"/>
</dbReference>
<gene>
    <name evidence="3" type="ORF">SPHA_24666</name>
</gene>
<dbReference type="Gene3D" id="2.130.10.10">
    <property type="entry name" value="YVTN repeat-like/Quinoprotein amine dehydrogenase"/>
    <property type="match status" value="2"/>
</dbReference>
<feature type="compositionally biased region" description="Basic and acidic residues" evidence="2">
    <location>
        <begin position="355"/>
        <end position="365"/>
    </location>
</feature>
<feature type="compositionally biased region" description="Basic and acidic residues" evidence="2">
    <location>
        <begin position="151"/>
        <end position="165"/>
    </location>
</feature>
<dbReference type="GO" id="GO:0005929">
    <property type="term" value="C:cilium"/>
    <property type="evidence" value="ECO:0007669"/>
    <property type="project" value="GOC"/>
</dbReference>
<feature type="repeat" description="WD" evidence="1">
    <location>
        <begin position="774"/>
        <end position="799"/>
    </location>
</feature>
<feature type="compositionally biased region" description="Basic and acidic residues" evidence="2">
    <location>
        <begin position="195"/>
        <end position="229"/>
    </location>
</feature>
<dbReference type="PANTHER" id="PTHR16022:SF0">
    <property type="entry name" value="CYTOPLASMIC DYNEIN 2 INTERMEDIATE CHAIN 1"/>
    <property type="match status" value="1"/>
</dbReference>
<accession>A0A812BV57</accession>
<feature type="compositionally biased region" description="Basic and acidic residues" evidence="2">
    <location>
        <begin position="172"/>
        <end position="187"/>
    </location>
</feature>
<comment type="caution">
    <text evidence="3">The sequence shown here is derived from an EMBL/GenBank/DDBJ whole genome shotgun (WGS) entry which is preliminary data.</text>
</comment>
<feature type="compositionally biased region" description="Acidic residues" evidence="2">
    <location>
        <begin position="447"/>
        <end position="472"/>
    </location>
</feature>
<feature type="compositionally biased region" description="Basic and acidic residues" evidence="2">
    <location>
        <begin position="109"/>
        <end position="121"/>
    </location>
</feature>
<evidence type="ECO:0000256" key="2">
    <source>
        <dbReference type="SAM" id="MobiDB-lite"/>
    </source>
</evidence>
<dbReference type="SMART" id="SM00320">
    <property type="entry name" value="WD40"/>
    <property type="match status" value="3"/>
</dbReference>
<feature type="compositionally biased region" description="Basic and acidic residues" evidence="2">
    <location>
        <begin position="389"/>
        <end position="399"/>
    </location>
</feature>
<evidence type="ECO:0000313" key="3">
    <source>
        <dbReference type="EMBL" id="CAE1245295.1"/>
    </source>
</evidence>
<proteinExistence type="predicted"/>
<feature type="region of interest" description="Disordered" evidence="2">
    <location>
        <begin position="32"/>
        <end position="259"/>
    </location>
</feature>
<name>A0A812BV57_ACAPH</name>
<dbReference type="Proteomes" id="UP000597762">
    <property type="component" value="Unassembled WGS sequence"/>
</dbReference>
<dbReference type="GO" id="GO:0042073">
    <property type="term" value="P:intraciliary transport"/>
    <property type="evidence" value="ECO:0007669"/>
    <property type="project" value="InterPro"/>
</dbReference>
<feature type="compositionally biased region" description="Basic and acidic residues" evidence="2">
    <location>
        <begin position="406"/>
        <end position="425"/>
    </location>
</feature>
<evidence type="ECO:0000256" key="1">
    <source>
        <dbReference type="PROSITE-ProRule" id="PRU00221"/>
    </source>
</evidence>
<dbReference type="InterPro" id="IPR036322">
    <property type="entry name" value="WD40_repeat_dom_sf"/>
</dbReference>
<dbReference type="GO" id="GO:0005868">
    <property type="term" value="C:cytoplasmic dynein complex"/>
    <property type="evidence" value="ECO:0007669"/>
    <property type="project" value="InterPro"/>
</dbReference>
<dbReference type="GO" id="GO:0045504">
    <property type="term" value="F:dynein heavy chain binding"/>
    <property type="evidence" value="ECO:0007669"/>
    <property type="project" value="InterPro"/>
</dbReference>
<reference evidence="3" key="1">
    <citation type="submission" date="2021-01" db="EMBL/GenBank/DDBJ databases">
        <authorList>
            <person name="Li R."/>
            <person name="Bekaert M."/>
        </authorList>
    </citation>
    <scope>NUCLEOTIDE SEQUENCE</scope>
    <source>
        <strain evidence="3">Farmed</strain>
    </source>
</reference>
<dbReference type="OrthoDB" id="2162425at2759"/>
<sequence>MASNKIRSKNDTWTSEELRMALKEEDAAGRIHYHEKLSSRKKIKDTDVENKGNKKKQDIASRRKQLREEEEEEARQLKEARKAKRAEQNAKSHILTDEEERRQKRQRAKEKALEENAEERRQRRHERKLKEGNLIDDKDEEEHRRRRHEKKLKEANQIEDKEEQRQKRHERKSKDDKLIDDHDEEARRQRRREQKTKEDSLLDEEKHRQRKQEQKTKSNAPNKDDEERRQRHHERKREDKDTEGDVEERRRQRRERKLKEKNQEDEYWLFLIVQDENERRRRQHEKRQKDGNVADNYEEERRRRRYERKLKEGKIAEEDEGDHKQRRQRTLKEANIADDEEEHRQRKQERKKKEKNREYGDVEERHHKKEQQHKKESDKTMHQSHKIKSAGDKNIDNLKKIKKSKHEGTDYENDKKREKLAKGDIKPTQFTDNLEAGVNDKSRDEESTIQDEYNYDDDDFEDYSEDFDDDSSSENTSDQKNACHEDIKNMEHSYLSSVDSNRWDSARVSSAEKSLSSVNERLSHQVMDFSHAKMQKMTQKSRSKLRSRWDDLCSLIALDVAVGQEIFELAPISEYELYIRNFGNANSNQVYVQTGDDNIDRDIQTEEIECLDKWTQHPPNGAAACGGNNIQNFNQTDFAAKSQLHDSARLNKFLLEAAQVMSILLEENLSSDTHNLTHEKSSQLPFSKSFFTLSSCPLFQEHTIDCCCFANSTHTDILLTVHNPSVVTIKGENGKTSSSSGSYIALWDLRTPSRPYKILFSDSAISCCFGSLKSQLVLAGCVDGAIVVWDLRESESLHKCVNLDDIEYCIRYPAYNTAGVLSFNSHSSIIQTICDIPLQVGRETETLVQKESFNTGFSCQLLSMDQSGLVNLWVIVELSSGDTSGSTVDLGLSPGSQIKLEHTSSINVHAAVRDSLFPTSISTQQLCLLPKDPNQIYISTDTGHVIHSVRLGSQPYPRVHSPRKVTLSSVLSHVLSLDFSPFMAPCFLTGHSDGSVNLYHTSLECPVVTWLPSQTGSQSIVSVRWSHSRPTVFYALSDRSTVFVYDLLEQDNNAICTQTYEDRLTSFNVICNSNATNSTEERKSTEKMVLCFANGRIEVHTISEVFSERQTLEVEFLENYLHRM</sequence>
<feature type="compositionally biased region" description="Basic residues" evidence="2">
    <location>
        <begin position="345"/>
        <end position="354"/>
    </location>
</feature>
<dbReference type="PROSITE" id="PS50082">
    <property type="entry name" value="WD_REPEATS_2"/>
    <property type="match status" value="1"/>
</dbReference>
<evidence type="ECO:0000313" key="4">
    <source>
        <dbReference type="Proteomes" id="UP000597762"/>
    </source>
</evidence>
<dbReference type="SUPFAM" id="SSF50978">
    <property type="entry name" value="WD40 repeat-like"/>
    <property type="match status" value="1"/>
</dbReference>
<feature type="region of interest" description="Disordered" evidence="2">
    <location>
        <begin position="272"/>
        <end position="479"/>
    </location>
</feature>